<name>A0ABP7KGT4_9MICO</name>
<evidence type="ECO:0000256" key="2">
    <source>
        <dbReference type="SAM" id="MobiDB-lite"/>
    </source>
</evidence>
<dbReference type="PANTHER" id="PTHR30032">
    <property type="entry name" value="N-ACETYLMURAMOYL-L-ALANINE AMIDASE-RELATED"/>
    <property type="match status" value="1"/>
</dbReference>
<dbReference type="InterPro" id="IPR051922">
    <property type="entry name" value="Bact_Sporulation_Assoc"/>
</dbReference>
<feature type="signal peptide" evidence="3">
    <location>
        <begin position="1"/>
        <end position="23"/>
    </location>
</feature>
<dbReference type="Gene3D" id="3.40.50.12090">
    <property type="match status" value="2"/>
</dbReference>
<dbReference type="NCBIfam" id="NF033766">
    <property type="entry name" value="choice_anch_G"/>
    <property type="match status" value="1"/>
</dbReference>
<dbReference type="InterPro" id="IPR007253">
    <property type="entry name" value="Cell_wall-bd_2"/>
</dbReference>
<dbReference type="EMBL" id="BAABCN010000003">
    <property type="protein sequence ID" value="GAA3876278.1"/>
    <property type="molecule type" value="Genomic_DNA"/>
</dbReference>
<evidence type="ECO:0000313" key="4">
    <source>
        <dbReference type="EMBL" id="GAA3876278.1"/>
    </source>
</evidence>
<evidence type="ECO:0000256" key="3">
    <source>
        <dbReference type="SAM" id="SignalP"/>
    </source>
</evidence>
<dbReference type="InterPro" id="IPR047900">
    <property type="entry name" value="Choice_anch_G"/>
</dbReference>
<organism evidence="4 5">
    <name type="scientific">Leifsonia kafniensis</name>
    <dbReference type="NCBI Taxonomy" id="475957"/>
    <lineage>
        <taxon>Bacteria</taxon>
        <taxon>Bacillati</taxon>
        <taxon>Actinomycetota</taxon>
        <taxon>Actinomycetes</taxon>
        <taxon>Micrococcales</taxon>
        <taxon>Microbacteriaceae</taxon>
        <taxon>Leifsonia</taxon>
    </lineage>
</organism>
<evidence type="ECO:0008006" key="6">
    <source>
        <dbReference type="Google" id="ProtNLM"/>
    </source>
</evidence>
<dbReference type="Pfam" id="PF04122">
    <property type="entry name" value="CW_binding_2"/>
    <property type="match status" value="3"/>
</dbReference>
<reference evidence="5" key="1">
    <citation type="journal article" date="2019" name="Int. J. Syst. Evol. Microbiol.">
        <title>The Global Catalogue of Microorganisms (GCM) 10K type strain sequencing project: providing services to taxonomists for standard genome sequencing and annotation.</title>
        <authorList>
            <consortium name="The Broad Institute Genomics Platform"/>
            <consortium name="The Broad Institute Genome Sequencing Center for Infectious Disease"/>
            <person name="Wu L."/>
            <person name="Ma J."/>
        </authorList>
    </citation>
    <scope>NUCLEOTIDE SEQUENCE [LARGE SCALE GENOMIC DNA]</scope>
    <source>
        <strain evidence="5">JCM 17021</strain>
    </source>
</reference>
<protein>
    <recommendedName>
        <fullName evidence="6">Cell wall-binding repeat-containing protein</fullName>
    </recommendedName>
</protein>
<dbReference type="InterPro" id="IPR013378">
    <property type="entry name" value="InlB-like_B-rpt"/>
</dbReference>
<dbReference type="Pfam" id="PF09479">
    <property type="entry name" value="Flg_new"/>
    <property type="match status" value="1"/>
</dbReference>
<comment type="subcellular location">
    <subcellularLocation>
        <location evidence="1">Cell envelope</location>
    </subcellularLocation>
</comment>
<gene>
    <name evidence="4" type="ORF">GCM10022381_18650</name>
</gene>
<feature type="region of interest" description="Disordered" evidence="2">
    <location>
        <begin position="615"/>
        <end position="773"/>
    </location>
</feature>
<dbReference type="PANTHER" id="PTHR30032:SF8">
    <property type="entry name" value="GERMINATION-SPECIFIC N-ACETYLMURAMOYL-L-ALANINE AMIDASE"/>
    <property type="match status" value="1"/>
</dbReference>
<feature type="compositionally biased region" description="Low complexity" evidence="2">
    <location>
        <begin position="615"/>
        <end position="771"/>
    </location>
</feature>
<evidence type="ECO:0000313" key="5">
    <source>
        <dbReference type="Proteomes" id="UP001501803"/>
    </source>
</evidence>
<accession>A0ABP7KGT4</accession>
<sequence>MTGVTLAVVGSLAFAGLSAPAFAAPGDKSEAEGRILSGGGVINLDGVASLAPAYSGNPSSPAASTSPLSLAVLSALNVDLGSGIKLFGANPVIGVGALGQYASSVDANGASFASSGAIGSDGAIAAGPSGSTDTMFVDATQLLSVAGLDPLTAQLISELRVELGAISATASQTPGALATGDYQIAGGKVVLKSPTLAALTAGLDTTLGTLSTTVNALAGPTGALGSTLSGISTDVVGPLTTAVNTAGLGLLTVNNVGLTAGLTVDLSTALSAITQAPLVSTDGITTINLATGEITIDLAALHGHADHTLNDLDPNTELLSGVVVRTALNSSINSVLNQIPALLVTTVNNTINNATLTVKLTAKVRAIVLDVADVDVTINGTVGQFIAGTVPGSGIDVKAALLGIPVGALVAPILGTVTGTLLPAIVTPLKNAITGVGVGDGLFQPSVLIATTALEPLLDAVNGVVSLKANVQETDGTFTKAGAVSAGSFTERALVVSLLPVLGTPLAQVNLASATVRAAATAVAITSPANNASFTVADAAGTTPVTVTGTGEAGATISVVAGGQTQTATAAADGTWTVTFTALPVGSYTATVTQTAGLKVTTASVNFTVAVAGTTTPGTTTAGTTTPGTTTPGTTTAGTTTPGTTTPGTTTPGTTTAGTTTAGTTTPGTTTAGTTTAGTTTPGTTTAGTTTAGTTTPGTTTPGTTTAGTTTAGTTTAGTTTAGTTTPGTTTAGTTTPGTTTPGTTTAGTTTPGTTTPGTTTPGTTTAGTTTNPDVPSTYTVTFNAQGGSAVKAITAQKGKKFTAPKDPTRTGYAFKGWFTNSDASKKWVWSTPANGNVKLYAGWTKNAATAPTVKRISGDDRYATAVALSKASYPKTAPIVYVATGANFPDALAAAPAAAKLGGPLLLTTIDALPANVTAEIKRLKPSRIVVVGGTAVISDAVLKQLKALQLNTVRLGGADRYETAKMIVTDAFPGTVSEAWLVTGTNFPDALSAAAVAGSRKVPVVLVDGAQSSVDTATKNLLGKLKPSKITIAGGPAAVSPGIEASLKSGYTLARLGGPDRYGTSLAINANSFSNPKTVYLATGAVFADALAGAAVAGATSSPLYVIPNNCVPSKILTKITAWETTKVIVVGGTAALTSAVEKLTPCE</sequence>
<dbReference type="InterPro" id="IPR042229">
    <property type="entry name" value="Listeria/Bacterioides_rpt_sf"/>
</dbReference>
<dbReference type="Proteomes" id="UP001501803">
    <property type="component" value="Unassembled WGS sequence"/>
</dbReference>
<feature type="chain" id="PRO_5046139389" description="Cell wall-binding repeat-containing protein" evidence="3">
    <location>
        <begin position="24"/>
        <end position="1150"/>
    </location>
</feature>
<keyword evidence="5" id="KW-1185">Reference proteome</keyword>
<evidence type="ECO:0000256" key="1">
    <source>
        <dbReference type="ARBA" id="ARBA00004196"/>
    </source>
</evidence>
<dbReference type="Gene3D" id="2.60.40.4270">
    <property type="entry name" value="Listeria-Bacteroides repeat domain"/>
    <property type="match status" value="1"/>
</dbReference>
<proteinExistence type="predicted"/>
<keyword evidence="3" id="KW-0732">Signal</keyword>
<comment type="caution">
    <text evidence="4">The sequence shown here is derived from an EMBL/GenBank/DDBJ whole genome shotgun (WGS) entry which is preliminary data.</text>
</comment>